<dbReference type="HOGENOM" id="CLU_2294808_0_0_1"/>
<protein>
    <submittedName>
        <fullName evidence="2">Uncharacterized protein</fullName>
    </submittedName>
</protein>
<dbReference type="GeneID" id="20242042"/>
<proteinExistence type="predicted"/>
<feature type="compositionally biased region" description="Polar residues" evidence="1">
    <location>
        <begin position="27"/>
        <end position="41"/>
    </location>
</feature>
<dbReference type="RefSeq" id="XP_009047083.1">
    <property type="nucleotide sequence ID" value="XM_009048835.1"/>
</dbReference>
<dbReference type="OrthoDB" id="189220at2759"/>
<sequence>MYQALLQLKEKIIKIANPPEKAKDDSTVASRNGQLSRTGSLTVLRRSNSRKTGSSSSRASSISMDSADSYASVDLNTDKLPPVDCPEASHICSLRYYEFPF</sequence>
<name>V4B477_LOTGI</name>
<reference evidence="2 3" key="1">
    <citation type="journal article" date="2013" name="Nature">
        <title>Insights into bilaterian evolution from three spiralian genomes.</title>
        <authorList>
            <person name="Simakov O."/>
            <person name="Marletaz F."/>
            <person name="Cho S.J."/>
            <person name="Edsinger-Gonzales E."/>
            <person name="Havlak P."/>
            <person name="Hellsten U."/>
            <person name="Kuo D.H."/>
            <person name="Larsson T."/>
            <person name="Lv J."/>
            <person name="Arendt D."/>
            <person name="Savage R."/>
            <person name="Osoegawa K."/>
            <person name="de Jong P."/>
            <person name="Grimwood J."/>
            <person name="Chapman J.A."/>
            <person name="Shapiro H."/>
            <person name="Aerts A."/>
            <person name="Otillar R.P."/>
            <person name="Terry A.Y."/>
            <person name="Boore J.L."/>
            <person name="Grigoriev I.V."/>
            <person name="Lindberg D.R."/>
            <person name="Seaver E.C."/>
            <person name="Weisblat D.A."/>
            <person name="Putnam N.H."/>
            <person name="Rokhsar D.S."/>
        </authorList>
    </citation>
    <scope>NUCLEOTIDE SEQUENCE [LARGE SCALE GENOMIC DNA]</scope>
</reference>
<feature type="region of interest" description="Disordered" evidence="1">
    <location>
        <begin position="19"/>
        <end position="66"/>
    </location>
</feature>
<accession>V4B477</accession>
<evidence type="ECO:0000256" key="1">
    <source>
        <dbReference type="SAM" id="MobiDB-lite"/>
    </source>
</evidence>
<feature type="compositionally biased region" description="Low complexity" evidence="1">
    <location>
        <begin position="50"/>
        <end position="66"/>
    </location>
</feature>
<evidence type="ECO:0000313" key="2">
    <source>
        <dbReference type="EMBL" id="ESP02256.1"/>
    </source>
</evidence>
<dbReference type="Proteomes" id="UP000030746">
    <property type="component" value="Unassembled WGS sequence"/>
</dbReference>
<dbReference type="KEGG" id="lgi:LOTGIDRAFT_172256"/>
<dbReference type="CTD" id="20242042"/>
<keyword evidence="3" id="KW-1185">Reference proteome</keyword>
<gene>
    <name evidence="2" type="ORF">LOTGIDRAFT_172256</name>
</gene>
<evidence type="ECO:0000313" key="3">
    <source>
        <dbReference type="Proteomes" id="UP000030746"/>
    </source>
</evidence>
<dbReference type="EMBL" id="KB200314">
    <property type="protein sequence ID" value="ESP02256.1"/>
    <property type="molecule type" value="Genomic_DNA"/>
</dbReference>
<dbReference type="AlphaFoldDB" id="V4B477"/>
<organism evidence="2 3">
    <name type="scientific">Lottia gigantea</name>
    <name type="common">Giant owl limpet</name>
    <dbReference type="NCBI Taxonomy" id="225164"/>
    <lineage>
        <taxon>Eukaryota</taxon>
        <taxon>Metazoa</taxon>
        <taxon>Spiralia</taxon>
        <taxon>Lophotrochozoa</taxon>
        <taxon>Mollusca</taxon>
        <taxon>Gastropoda</taxon>
        <taxon>Patellogastropoda</taxon>
        <taxon>Lottioidea</taxon>
        <taxon>Lottiidae</taxon>
        <taxon>Lottia</taxon>
    </lineage>
</organism>